<gene>
    <name evidence="1" type="ORF">EBB79_19045</name>
</gene>
<dbReference type="KEGG" id="sedi:EBB79_19045"/>
<evidence type="ECO:0000313" key="1">
    <source>
        <dbReference type="EMBL" id="AZV79763.1"/>
    </source>
</evidence>
<proteinExistence type="predicted"/>
<keyword evidence="2" id="KW-1185">Reference proteome</keyword>
<dbReference type="RefSeq" id="WP_127750354.1">
    <property type="nucleotide sequence ID" value="NZ_CP033219.1"/>
</dbReference>
<dbReference type="Gene3D" id="3.30.530.20">
    <property type="match status" value="1"/>
</dbReference>
<accession>A0A3T0N6T7</accession>
<name>A0A3T0N6T7_9RHOB</name>
<dbReference type="AlphaFoldDB" id="A0A3T0N6T7"/>
<organism evidence="1 2">
    <name type="scientific">Parasedimentitalea marina</name>
    <dbReference type="NCBI Taxonomy" id="2483033"/>
    <lineage>
        <taxon>Bacteria</taxon>
        <taxon>Pseudomonadati</taxon>
        <taxon>Pseudomonadota</taxon>
        <taxon>Alphaproteobacteria</taxon>
        <taxon>Rhodobacterales</taxon>
        <taxon>Paracoccaceae</taxon>
        <taxon>Parasedimentitalea</taxon>
    </lineage>
</organism>
<sequence>MIHHQRTLDIPATSDAIWAVIGRYMHIDEFAPQVASVDALTTGDNGVGSKRRCHFDNGTSLVEEVIAWKVNHSYRVRLSEMDAMPLHQAEAELSLTPTLNGMTRVTWSFDYRVKFGPLGWLMGQTMMKLMMGKLLDANLKGLAEKVQSNRTGTAMAG</sequence>
<dbReference type="Proteomes" id="UP000283063">
    <property type="component" value="Chromosome"/>
</dbReference>
<dbReference type="Pfam" id="PF10604">
    <property type="entry name" value="Polyketide_cyc2"/>
    <property type="match status" value="1"/>
</dbReference>
<dbReference type="OrthoDB" id="1364128at2"/>
<dbReference type="InterPro" id="IPR023393">
    <property type="entry name" value="START-like_dom_sf"/>
</dbReference>
<dbReference type="EMBL" id="CP033219">
    <property type="protein sequence ID" value="AZV79763.1"/>
    <property type="molecule type" value="Genomic_DNA"/>
</dbReference>
<evidence type="ECO:0000313" key="2">
    <source>
        <dbReference type="Proteomes" id="UP000283063"/>
    </source>
</evidence>
<reference evidence="1 2" key="1">
    <citation type="submission" date="2018-10" db="EMBL/GenBank/DDBJ databases">
        <title>Parasedimentitalea marina sp. nov., a psychrophilic bacterium isolated from deep seawater of the New Britain Trench.</title>
        <authorList>
            <person name="Cao J."/>
        </authorList>
    </citation>
    <scope>NUCLEOTIDE SEQUENCE [LARGE SCALE GENOMIC DNA]</scope>
    <source>
        <strain evidence="1 2">W43</strain>
    </source>
</reference>
<dbReference type="CDD" id="cd07821">
    <property type="entry name" value="PYR_PYL_RCAR_like"/>
    <property type="match status" value="1"/>
</dbReference>
<dbReference type="SUPFAM" id="SSF55961">
    <property type="entry name" value="Bet v1-like"/>
    <property type="match status" value="1"/>
</dbReference>
<dbReference type="InterPro" id="IPR019587">
    <property type="entry name" value="Polyketide_cyclase/dehydratase"/>
</dbReference>
<protein>
    <submittedName>
        <fullName evidence="1">SRPBCC family protein</fullName>
    </submittedName>
</protein>